<reference evidence="2 3" key="1">
    <citation type="submission" date="2024-01" db="EMBL/GenBank/DDBJ databases">
        <title>Genome assemblies of Stephania.</title>
        <authorList>
            <person name="Yang L."/>
        </authorList>
    </citation>
    <scope>NUCLEOTIDE SEQUENCE [LARGE SCALE GENOMIC DNA]</scope>
    <source>
        <strain evidence="2">QJT</strain>
        <tissue evidence="2">Leaf</tissue>
    </source>
</reference>
<feature type="region of interest" description="Disordered" evidence="1">
    <location>
        <begin position="1"/>
        <end position="29"/>
    </location>
</feature>
<gene>
    <name evidence="2" type="ORF">Sjap_009293</name>
</gene>
<protein>
    <submittedName>
        <fullName evidence="2">Uncharacterized protein</fullName>
    </submittedName>
</protein>
<comment type="caution">
    <text evidence="2">The sequence shown here is derived from an EMBL/GenBank/DDBJ whole genome shotgun (WGS) entry which is preliminary data.</text>
</comment>
<feature type="compositionally biased region" description="Low complexity" evidence="1">
    <location>
        <begin position="44"/>
        <end position="56"/>
    </location>
</feature>
<sequence>MTKYGNQIHGLTSSSSTDHEPRGNLVSAPLFSKDQLELLQSLISQSQQASQNPPANGNALMIKGA</sequence>
<evidence type="ECO:0000313" key="3">
    <source>
        <dbReference type="Proteomes" id="UP001417504"/>
    </source>
</evidence>
<dbReference type="EMBL" id="JBBNAE010000003">
    <property type="protein sequence ID" value="KAK9138699.1"/>
    <property type="molecule type" value="Genomic_DNA"/>
</dbReference>
<keyword evidence="3" id="KW-1185">Reference proteome</keyword>
<accession>A0AAP0PD61</accession>
<organism evidence="2 3">
    <name type="scientific">Stephania japonica</name>
    <dbReference type="NCBI Taxonomy" id="461633"/>
    <lineage>
        <taxon>Eukaryota</taxon>
        <taxon>Viridiplantae</taxon>
        <taxon>Streptophyta</taxon>
        <taxon>Embryophyta</taxon>
        <taxon>Tracheophyta</taxon>
        <taxon>Spermatophyta</taxon>
        <taxon>Magnoliopsida</taxon>
        <taxon>Ranunculales</taxon>
        <taxon>Menispermaceae</taxon>
        <taxon>Menispermoideae</taxon>
        <taxon>Cissampelideae</taxon>
        <taxon>Stephania</taxon>
    </lineage>
</organism>
<name>A0AAP0PD61_9MAGN</name>
<feature type="region of interest" description="Disordered" evidence="1">
    <location>
        <begin position="44"/>
        <end position="65"/>
    </location>
</feature>
<evidence type="ECO:0000256" key="1">
    <source>
        <dbReference type="SAM" id="MobiDB-lite"/>
    </source>
</evidence>
<evidence type="ECO:0000313" key="2">
    <source>
        <dbReference type="EMBL" id="KAK9138699.1"/>
    </source>
</evidence>
<dbReference type="Proteomes" id="UP001417504">
    <property type="component" value="Unassembled WGS sequence"/>
</dbReference>
<dbReference type="AlphaFoldDB" id="A0AAP0PD61"/>
<proteinExistence type="predicted"/>